<dbReference type="STRING" id="390640.SAMN04488034_101823"/>
<sequence>MIIFLAVISFLYVFLLLFLLYGLRKLPDFCGKNSVPKTTFSILIPFRNEAESLPELLYSLKQLNYPKEFFEIILINDASEDASEAICTSFISENPQLNVSFLQNQRKSGSPKKDALTTGIEAAKNDFIATTDADCRLPETWLQELDAVIQNDEAEFVAGPVTVIPKKGFWNGFQELDIFSLQAATMGSFGVDLPIMCNGANLCFSKEAFLKVNGYSGNEGIASGDDIFLLEKFQKAGLKTAFLKSRAAIVQTTLQPDLESLISQRVRWAAKTSAYKSFFAKIVGLTVLLMNLGLIMAFLGFVTGLLPLQAFGLPFLLKFNADFILIYQGARFFDREKAMKTYFFSSLIYPFFSSYVTAISLFCGYNWKGRRFRK</sequence>
<dbReference type="EMBL" id="FNUG01000001">
    <property type="protein sequence ID" value="SEE54861.1"/>
    <property type="molecule type" value="Genomic_DNA"/>
</dbReference>
<evidence type="ECO:0000256" key="2">
    <source>
        <dbReference type="ARBA" id="ARBA00022676"/>
    </source>
</evidence>
<dbReference type="SUPFAM" id="SSF53448">
    <property type="entry name" value="Nucleotide-diphospho-sugar transferases"/>
    <property type="match status" value="1"/>
</dbReference>
<evidence type="ECO:0000313" key="6">
    <source>
        <dbReference type="EMBL" id="SEE54861.1"/>
    </source>
</evidence>
<keyword evidence="4" id="KW-0472">Membrane</keyword>
<dbReference type="InterPro" id="IPR001173">
    <property type="entry name" value="Glyco_trans_2-like"/>
</dbReference>
<evidence type="ECO:0000256" key="4">
    <source>
        <dbReference type="SAM" id="Phobius"/>
    </source>
</evidence>
<name>A0A1H5JSC3_9FLAO</name>
<comment type="similarity">
    <text evidence="1">Belongs to the glycosyltransferase 2 family.</text>
</comment>
<feature type="transmembrane region" description="Helical" evidence="4">
    <location>
        <begin position="278"/>
        <end position="302"/>
    </location>
</feature>
<feature type="transmembrane region" description="Helical" evidence="4">
    <location>
        <begin position="6"/>
        <end position="23"/>
    </location>
</feature>
<organism evidence="6 7">
    <name type="scientific">Salinimicrobium catena</name>
    <dbReference type="NCBI Taxonomy" id="390640"/>
    <lineage>
        <taxon>Bacteria</taxon>
        <taxon>Pseudomonadati</taxon>
        <taxon>Bacteroidota</taxon>
        <taxon>Flavobacteriia</taxon>
        <taxon>Flavobacteriales</taxon>
        <taxon>Flavobacteriaceae</taxon>
        <taxon>Salinimicrobium</taxon>
    </lineage>
</organism>
<dbReference type="InterPro" id="IPR029044">
    <property type="entry name" value="Nucleotide-diphossugar_trans"/>
</dbReference>
<proteinExistence type="inferred from homology"/>
<feature type="domain" description="Glycosyltransferase 2-like" evidence="5">
    <location>
        <begin position="41"/>
        <end position="176"/>
    </location>
</feature>
<feature type="transmembrane region" description="Helical" evidence="4">
    <location>
        <begin position="347"/>
        <end position="367"/>
    </location>
</feature>
<dbReference type="Pfam" id="PF00535">
    <property type="entry name" value="Glycos_transf_2"/>
    <property type="match status" value="1"/>
</dbReference>
<reference evidence="6 7" key="1">
    <citation type="submission" date="2016-10" db="EMBL/GenBank/DDBJ databases">
        <authorList>
            <person name="de Groot N.N."/>
        </authorList>
    </citation>
    <scope>NUCLEOTIDE SEQUENCE [LARGE SCALE GENOMIC DNA]</scope>
    <source>
        <strain evidence="6 7">DSM 23553</strain>
    </source>
</reference>
<keyword evidence="4" id="KW-0812">Transmembrane</keyword>
<dbReference type="Gene3D" id="3.90.550.10">
    <property type="entry name" value="Spore Coat Polysaccharide Biosynthesis Protein SpsA, Chain A"/>
    <property type="match status" value="1"/>
</dbReference>
<keyword evidence="3 6" id="KW-0808">Transferase</keyword>
<dbReference type="OrthoDB" id="9805625at2"/>
<keyword evidence="4" id="KW-1133">Transmembrane helix</keyword>
<accession>A0A1H5JSC3</accession>
<dbReference type="PANTHER" id="PTHR43630:SF1">
    <property type="entry name" value="POLY-BETA-1,6-N-ACETYL-D-GLUCOSAMINE SYNTHASE"/>
    <property type="match status" value="1"/>
</dbReference>
<evidence type="ECO:0000259" key="5">
    <source>
        <dbReference type="Pfam" id="PF00535"/>
    </source>
</evidence>
<dbReference type="AlphaFoldDB" id="A0A1H5JSC3"/>
<dbReference type="CDD" id="cd04192">
    <property type="entry name" value="GT_2_like_e"/>
    <property type="match status" value="1"/>
</dbReference>
<evidence type="ECO:0000313" key="7">
    <source>
        <dbReference type="Proteomes" id="UP000199448"/>
    </source>
</evidence>
<dbReference type="Proteomes" id="UP000199448">
    <property type="component" value="Unassembled WGS sequence"/>
</dbReference>
<dbReference type="GO" id="GO:0016757">
    <property type="term" value="F:glycosyltransferase activity"/>
    <property type="evidence" value="ECO:0007669"/>
    <property type="project" value="UniProtKB-KW"/>
</dbReference>
<keyword evidence="7" id="KW-1185">Reference proteome</keyword>
<dbReference type="PANTHER" id="PTHR43630">
    <property type="entry name" value="POLY-BETA-1,6-N-ACETYL-D-GLUCOSAMINE SYNTHASE"/>
    <property type="match status" value="1"/>
</dbReference>
<keyword evidence="2" id="KW-0328">Glycosyltransferase</keyword>
<evidence type="ECO:0000256" key="1">
    <source>
        <dbReference type="ARBA" id="ARBA00006739"/>
    </source>
</evidence>
<protein>
    <submittedName>
        <fullName evidence="6">Glycosyltransferase, catalytic subunit of cellulose synthase and poly-beta-1,6-N-acetylglucosamine synthase</fullName>
    </submittedName>
</protein>
<dbReference type="RefSeq" id="WP_093111961.1">
    <property type="nucleotide sequence ID" value="NZ_FNGG01000001.1"/>
</dbReference>
<gene>
    <name evidence="6" type="ORF">SAMN04488034_101823</name>
</gene>
<evidence type="ECO:0000256" key="3">
    <source>
        <dbReference type="ARBA" id="ARBA00022679"/>
    </source>
</evidence>